<dbReference type="RefSeq" id="WP_141841541.1">
    <property type="nucleotide sequence ID" value="NZ_VFPM01000001.1"/>
</dbReference>
<evidence type="ECO:0008006" key="3">
    <source>
        <dbReference type="Google" id="ProtNLM"/>
    </source>
</evidence>
<dbReference type="Proteomes" id="UP000316747">
    <property type="component" value="Unassembled WGS sequence"/>
</dbReference>
<gene>
    <name evidence="1" type="ORF">FBY41_0168</name>
</gene>
<protein>
    <recommendedName>
        <fullName evidence="3">Fis family transcriptional regulator</fullName>
    </recommendedName>
</protein>
<dbReference type="AlphaFoldDB" id="A0A543I001"/>
<name>A0A543I001_9MICO</name>
<reference evidence="1 2" key="1">
    <citation type="submission" date="2019-06" db="EMBL/GenBank/DDBJ databases">
        <title>Genome sequencing of plant associated microbes to promote plant fitness in Sorghum bicolor and Oryza sativa.</title>
        <authorList>
            <person name="Coleman-Derr D."/>
        </authorList>
    </citation>
    <scope>NUCLEOTIDE SEQUENCE [LARGE SCALE GENOMIC DNA]</scope>
    <source>
        <strain evidence="1 2">KV-663</strain>
    </source>
</reference>
<sequence length="488" mass="50677">MHENSGPTLPAASFDPAASALVITQLTVVDPAVATEALRWSTGRRGVAVPAMEMAGVDLGGFVTQALAVGAQAIASAGGAQDTFELERLVADVAARTEASSAQAADVTGSAVKAAAEAVAKATDDVRKVIAETGASTRAAYAETVKSTTDGLRADVERIFGGENPELLAKLGPVLESVGRKIGDQAFKQTDELLVRVSRQFDPADPTSPFAKQAKTLADQQQVLSDAMDKNHLALVGKVDELAKAVEVQKAAAAAVSRTASVTPLKGSIFELEVNAVMEGIAAGLGDEYTDMGGLMGTIQRCKKGDGVLTIAGGAARVVLEMHDSTDGRIWNDYLDEAERNRTAAASIGVVRTAEQNKGQTIRVLGARRVVIAFDPAADDSDLLRTVVQLMRVSALAAASRRDVEGLETAEEEIVAAMGLLDRVNKIRTTSGSIRRGADAIDKECNTVQTGVEGHLSRALDALAGVAMEAADLEADYTPETGRASGAA</sequence>
<dbReference type="EMBL" id="VFPM01000001">
    <property type="protein sequence ID" value="TQM63815.1"/>
    <property type="molecule type" value="Genomic_DNA"/>
</dbReference>
<organism evidence="1 2">
    <name type="scientific">Humibacillus xanthopallidus</name>
    <dbReference type="NCBI Taxonomy" id="412689"/>
    <lineage>
        <taxon>Bacteria</taxon>
        <taxon>Bacillati</taxon>
        <taxon>Actinomycetota</taxon>
        <taxon>Actinomycetes</taxon>
        <taxon>Micrococcales</taxon>
        <taxon>Intrasporangiaceae</taxon>
        <taxon>Humibacillus</taxon>
    </lineage>
</organism>
<accession>A0A543I001</accession>
<proteinExistence type="predicted"/>
<evidence type="ECO:0000313" key="1">
    <source>
        <dbReference type="EMBL" id="TQM63815.1"/>
    </source>
</evidence>
<comment type="caution">
    <text evidence="1">The sequence shown here is derived from an EMBL/GenBank/DDBJ whole genome shotgun (WGS) entry which is preliminary data.</text>
</comment>
<keyword evidence="2" id="KW-1185">Reference proteome</keyword>
<dbReference type="OrthoDB" id="4502104at2"/>
<evidence type="ECO:0000313" key="2">
    <source>
        <dbReference type="Proteomes" id="UP000316747"/>
    </source>
</evidence>